<organism evidence="2 3">
    <name type="scientific">Wallemia hederae</name>
    <dbReference type="NCBI Taxonomy" id="1540922"/>
    <lineage>
        <taxon>Eukaryota</taxon>
        <taxon>Fungi</taxon>
        <taxon>Dikarya</taxon>
        <taxon>Basidiomycota</taxon>
        <taxon>Wallemiomycotina</taxon>
        <taxon>Wallemiomycetes</taxon>
        <taxon>Wallemiales</taxon>
        <taxon>Wallemiaceae</taxon>
        <taxon>Wallemia</taxon>
    </lineage>
</organism>
<name>A0A4T0FGC7_9BASI</name>
<feature type="region of interest" description="Disordered" evidence="1">
    <location>
        <begin position="1"/>
        <end position="46"/>
    </location>
</feature>
<feature type="region of interest" description="Disordered" evidence="1">
    <location>
        <begin position="80"/>
        <end position="103"/>
    </location>
</feature>
<feature type="compositionally biased region" description="Polar residues" evidence="1">
    <location>
        <begin position="94"/>
        <end position="103"/>
    </location>
</feature>
<dbReference type="EMBL" id="SPNW01000084">
    <property type="protein sequence ID" value="TIA86284.1"/>
    <property type="molecule type" value="Genomic_DNA"/>
</dbReference>
<comment type="caution">
    <text evidence="2">The sequence shown here is derived from an EMBL/GenBank/DDBJ whole genome shotgun (WGS) entry which is preliminary data.</text>
</comment>
<dbReference type="Proteomes" id="UP000310189">
    <property type="component" value="Unassembled WGS sequence"/>
</dbReference>
<protein>
    <submittedName>
        <fullName evidence="2">Uncharacterized protein</fullName>
    </submittedName>
</protein>
<sequence length="103" mass="11524">MLDYDEVDTLPTDTPYHDSNHLTGLEEIDFSPVQRRPSTLSTLQSKLKRNSSVRSVSSLASRVRAHRSISSIMELFKTPIAGTPADSKDKNKSFDNIPTLSFK</sequence>
<reference evidence="2 3" key="1">
    <citation type="submission" date="2019-03" db="EMBL/GenBank/DDBJ databases">
        <title>Sequencing 23 genomes of Wallemia ichthyophaga.</title>
        <authorList>
            <person name="Gostincar C."/>
        </authorList>
    </citation>
    <scope>NUCLEOTIDE SEQUENCE [LARGE SCALE GENOMIC DNA]</scope>
    <source>
        <strain evidence="2 3">EXF-5753</strain>
    </source>
</reference>
<gene>
    <name evidence="2" type="ORF">E3P99_03722</name>
</gene>
<dbReference type="AlphaFoldDB" id="A0A4T0FGC7"/>
<keyword evidence="3" id="KW-1185">Reference proteome</keyword>
<evidence type="ECO:0000256" key="1">
    <source>
        <dbReference type="SAM" id="MobiDB-lite"/>
    </source>
</evidence>
<evidence type="ECO:0000313" key="3">
    <source>
        <dbReference type="Proteomes" id="UP000310189"/>
    </source>
</evidence>
<evidence type="ECO:0000313" key="2">
    <source>
        <dbReference type="EMBL" id="TIA86284.1"/>
    </source>
</evidence>
<accession>A0A4T0FGC7</accession>
<proteinExistence type="predicted"/>